<name>A0A3N4I7E4_ASCIM</name>
<protein>
    <submittedName>
        <fullName evidence="2">Uncharacterized protein</fullName>
    </submittedName>
</protein>
<proteinExistence type="predicted"/>
<feature type="compositionally biased region" description="Low complexity" evidence="1">
    <location>
        <begin position="90"/>
        <end position="99"/>
    </location>
</feature>
<reference evidence="2 3" key="1">
    <citation type="journal article" date="2018" name="Nat. Ecol. Evol.">
        <title>Pezizomycetes genomes reveal the molecular basis of ectomycorrhizal truffle lifestyle.</title>
        <authorList>
            <person name="Murat C."/>
            <person name="Payen T."/>
            <person name="Noel B."/>
            <person name="Kuo A."/>
            <person name="Morin E."/>
            <person name="Chen J."/>
            <person name="Kohler A."/>
            <person name="Krizsan K."/>
            <person name="Balestrini R."/>
            <person name="Da Silva C."/>
            <person name="Montanini B."/>
            <person name="Hainaut M."/>
            <person name="Levati E."/>
            <person name="Barry K.W."/>
            <person name="Belfiori B."/>
            <person name="Cichocki N."/>
            <person name="Clum A."/>
            <person name="Dockter R.B."/>
            <person name="Fauchery L."/>
            <person name="Guy J."/>
            <person name="Iotti M."/>
            <person name="Le Tacon F."/>
            <person name="Lindquist E.A."/>
            <person name="Lipzen A."/>
            <person name="Malagnac F."/>
            <person name="Mello A."/>
            <person name="Molinier V."/>
            <person name="Miyauchi S."/>
            <person name="Poulain J."/>
            <person name="Riccioni C."/>
            <person name="Rubini A."/>
            <person name="Sitrit Y."/>
            <person name="Splivallo R."/>
            <person name="Traeger S."/>
            <person name="Wang M."/>
            <person name="Zifcakova L."/>
            <person name="Wipf D."/>
            <person name="Zambonelli A."/>
            <person name="Paolocci F."/>
            <person name="Nowrousian M."/>
            <person name="Ottonello S."/>
            <person name="Baldrian P."/>
            <person name="Spatafora J.W."/>
            <person name="Henrissat B."/>
            <person name="Nagy L.G."/>
            <person name="Aury J.M."/>
            <person name="Wincker P."/>
            <person name="Grigoriev I.V."/>
            <person name="Bonfante P."/>
            <person name="Martin F.M."/>
        </authorList>
    </citation>
    <scope>NUCLEOTIDE SEQUENCE [LARGE SCALE GENOMIC DNA]</scope>
    <source>
        <strain evidence="2 3">RN42</strain>
    </source>
</reference>
<feature type="region of interest" description="Disordered" evidence="1">
    <location>
        <begin position="1"/>
        <end position="109"/>
    </location>
</feature>
<evidence type="ECO:0000256" key="1">
    <source>
        <dbReference type="SAM" id="MobiDB-lite"/>
    </source>
</evidence>
<evidence type="ECO:0000313" key="2">
    <source>
        <dbReference type="EMBL" id="RPA80081.1"/>
    </source>
</evidence>
<keyword evidence="3" id="KW-1185">Reference proteome</keyword>
<gene>
    <name evidence="2" type="ORF">BJ508DRAFT_415575</name>
</gene>
<dbReference type="AlphaFoldDB" id="A0A3N4I7E4"/>
<evidence type="ECO:0000313" key="3">
    <source>
        <dbReference type="Proteomes" id="UP000275078"/>
    </source>
</evidence>
<sequence>MGAHSSPILQGSENNSTKTLRLAFTNSHSHSSQQPGINTDLQKSNPSSINLSSKLQTPSTLTRPNPKHPSILPTQSTHNSILTSHHHNIPLHPLLQNHHQLPKDRIFPH</sequence>
<organism evidence="2 3">
    <name type="scientific">Ascobolus immersus RN42</name>
    <dbReference type="NCBI Taxonomy" id="1160509"/>
    <lineage>
        <taxon>Eukaryota</taxon>
        <taxon>Fungi</taxon>
        <taxon>Dikarya</taxon>
        <taxon>Ascomycota</taxon>
        <taxon>Pezizomycotina</taxon>
        <taxon>Pezizomycetes</taxon>
        <taxon>Pezizales</taxon>
        <taxon>Ascobolaceae</taxon>
        <taxon>Ascobolus</taxon>
    </lineage>
</organism>
<dbReference type="EMBL" id="ML119692">
    <property type="protein sequence ID" value="RPA80081.1"/>
    <property type="molecule type" value="Genomic_DNA"/>
</dbReference>
<feature type="compositionally biased region" description="Polar residues" evidence="1">
    <location>
        <begin position="72"/>
        <end position="83"/>
    </location>
</feature>
<dbReference type="Proteomes" id="UP000275078">
    <property type="component" value="Unassembled WGS sequence"/>
</dbReference>
<feature type="compositionally biased region" description="Polar residues" evidence="1">
    <location>
        <begin position="7"/>
        <end position="63"/>
    </location>
</feature>
<accession>A0A3N4I7E4</accession>